<organism evidence="2 3">
    <name type="scientific">Candidatus Lambdaproteobacteria bacterium RIFOXYD2_FULL_50_16</name>
    <dbReference type="NCBI Taxonomy" id="1817772"/>
    <lineage>
        <taxon>Bacteria</taxon>
        <taxon>Pseudomonadati</taxon>
        <taxon>Pseudomonadota</taxon>
        <taxon>Candidatus Lambdaproteobacteria</taxon>
    </lineage>
</organism>
<sequence length="131" mass="14409">MKTYLAIFKPLEGGGYFVRFPDVEGVLTEGHSLEHAFEMATDALALILADYEKLPKPSQAEDLEPKLAPGERLVPVPVDPKLVFHYQPKQRVNVSLPTPILQAIDVARAKTGQDRSEFLAEGAKILLEQGA</sequence>
<dbReference type="EMBL" id="MFNE01000032">
    <property type="protein sequence ID" value="OGG94872.1"/>
    <property type="molecule type" value="Genomic_DNA"/>
</dbReference>
<protein>
    <recommendedName>
        <fullName evidence="1">HicB-like antitoxin of toxin-antitoxin system domain-containing protein</fullName>
    </recommendedName>
</protein>
<dbReference type="CDD" id="cd22231">
    <property type="entry name" value="RHH_NikR_HicB-like"/>
    <property type="match status" value="1"/>
</dbReference>
<dbReference type="InterPro" id="IPR031807">
    <property type="entry name" value="HicB-like"/>
</dbReference>
<comment type="caution">
    <text evidence="2">The sequence shown here is derived from an EMBL/GenBank/DDBJ whole genome shotgun (WGS) entry which is preliminary data.</text>
</comment>
<dbReference type="Pfam" id="PF15919">
    <property type="entry name" value="HicB_lk_antitox"/>
    <property type="match status" value="1"/>
</dbReference>
<evidence type="ECO:0000313" key="2">
    <source>
        <dbReference type="EMBL" id="OGG94872.1"/>
    </source>
</evidence>
<feature type="domain" description="HicB-like antitoxin of toxin-antitoxin system" evidence="1">
    <location>
        <begin position="8"/>
        <end position="121"/>
    </location>
</feature>
<dbReference type="AlphaFoldDB" id="A0A1F6G9S2"/>
<proteinExistence type="predicted"/>
<evidence type="ECO:0000313" key="3">
    <source>
        <dbReference type="Proteomes" id="UP000178449"/>
    </source>
</evidence>
<name>A0A1F6G9S2_9PROT</name>
<dbReference type="STRING" id="1817772.A2527_05050"/>
<dbReference type="InterPro" id="IPR035069">
    <property type="entry name" value="TTHA1013/TTHA0281-like"/>
</dbReference>
<gene>
    <name evidence="2" type="ORF">A2527_05050</name>
</gene>
<dbReference type="Proteomes" id="UP000178449">
    <property type="component" value="Unassembled WGS sequence"/>
</dbReference>
<reference evidence="2 3" key="1">
    <citation type="journal article" date="2016" name="Nat. Commun.">
        <title>Thousands of microbial genomes shed light on interconnected biogeochemical processes in an aquifer system.</title>
        <authorList>
            <person name="Anantharaman K."/>
            <person name="Brown C.T."/>
            <person name="Hug L.A."/>
            <person name="Sharon I."/>
            <person name="Castelle C.J."/>
            <person name="Probst A.J."/>
            <person name="Thomas B.C."/>
            <person name="Singh A."/>
            <person name="Wilkins M.J."/>
            <person name="Karaoz U."/>
            <person name="Brodie E.L."/>
            <person name="Williams K.H."/>
            <person name="Hubbard S.S."/>
            <person name="Banfield J.F."/>
        </authorList>
    </citation>
    <scope>NUCLEOTIDE SEQUENCE [LARGE SCALE GENOMIC DNA]</scope>
</reference>
<evidence type="ECO:0000259" key="1">
    <source>
        <dbReference type="Pfam" id="PF15919"/>
    </source>
</evidence>
<dbReference type="Gene3D" id="3.30.160.250">
    <property type="match status" value="1"/>
</dbReference>
<dbReference type="SUPFAM" id="SSF143100">
    <property type="entry name" value="TTHA1013/TTHA0281-like"/>
    <property type="match status" value="1"/>
</dbReference>
<accession>A0A1F6G9S2</accession>